<dbReference type="Proteomes" id="UP000612585">
    <property type="component" value="Unassembled WGS sequence"/>
</dbReference>
<keyword evidence="2" id="KW-0378">Hydrolase</keyword>
<dbReference type="PANTHER" id="PTHR42988">
    <property type="entry name" value="PHOSPHOHYDROLASE"/>
    <property type="match status" value="1"/>
</dbReference>
<sequence length="243" mass="26134">MFVIAHVSDIHIDGTERATGRTTRVMEYLRGFADRLDVILITGDLADHGAEPEYEVIRQLATAPVPVLLCPGNHDARPPYRKALLGEEPDGAPINRAHRVGGVTFLMADSSIPGDDAGLLDDATLAWLDAELAADEGPAFVCFHHPPVPLHDPVIDEIRMLGADRLAALVRRHPRVVALLCGHAHTPAATTFAGLPLLVAPGVASTIKLPWEPGPRVDVGYPPAIAFHVLEDGRLTTHFRLVA</sequence>
<dbReference type="GO" id="GO:0046872">
    <property type="term" value="F:metal ion binding"/>
    <property type="evidence" value="ECO:0007669"/>
    <property type="project" value="UniProtKB-KW"/>
</dbReference>
<evidence type="ECO:0000256" key="4">
    <source>
        <dbReference type="ARBA" id="ARBA00025742"/>
    </source>
</evidence>
<dbReference type="Pfam" id="PF00149">
    <property type="entry name" value="Metallophos"/>
    <property type="match status" value="1"/>
</dbReference>
<dbReference type="InterPro" id="IPR050884">
    <property type="entry name" value="CNP_phosphodiesterase-III"/>
</dbReference>
<protein>
    <submittedName>
        <fullName evidence="6">3',5'-cyclic adenosine monophosphate phosphodiesterase CpdA</fullName>
    </submittedName>
</protein>
<evidence type="ECO:0000256" key="3">
    <source>
        <dbReference type="ARBA" id="ARBA00023004"/>
    </source>
</evidence>
<evidence type="ECO:0000313" key="6">
    <source>
        <dbReference type="EMBL" id="GIJ55687.1"/>
    </source>
</evidence>
<proteinExistence type="inferred from homology"/>
<evidence type="ECO:0000313" key="7">
    <source>
        <dbReference type="Proteomes" id="UP000612585"/>
    </source>
</evidence>
<dbReference type="InterPro" id="IPR029052">
    <property type="entry name" value="Metallo-depent_PP-like"/>
</dbReference>
<organism evidence="6 7">
    <name type="scientific">Virgisporangium aurantiacum</name>
    <dbReference type="NCBI Taxonomy" id="175570"/>
    <lineage>
        <taxon>Bacteria</taxon>
        <taxon>Bacillati</taxon>
        <taxon>Actinomycetota</taxon>
        <taxon>Actinomycetes</taxon>
        <taxon>Micromonosporales</taxon>
        <taxon>Micromonosporaceae</taxon>
        <taxon>Virgisporangium</taxon>
    </lineage>
</organism>
<dbReference type="CDD" id="cd07402">
    <property type="entry name" value="MPP_GpdQ"/>
    <property type="match status" value="1"/>
</dbReference>
<keyword evidence="3" id="KW-0408">Iron</keyword>
<dbReference type="SUPFAM" id="SSF56300">
    <property type="entry name" value="Metallo-dependent phosphatases"/>
    <property type="match status" value="1"/>
</dbReference>
<dbReference type="EMBL" id="BOPG01000021">
    <property type="protein sequence ID" value="GIJ55687.1"/>
    <property type="molecule type" value="Genomic_DNA"/>
</dbReference>
<comment type="similarity">
    <text evidence="4">Belongs to the cyclic nucleotide phosphodiesterase class-III family.</text>
</comment>
<dbReference type="RefSeq" id="WP_203992860.1">
    <property type="nucleotide sequence ID" value="NZ_BOPG01000021.1"/>
</dbReference>
<name>A0A8J3Z3H7_9ACTN</name>
<dbReference type="InterPro" id="IPR004843">
    <property type="entry name" value="Calcineurin-like_PHP"/>
</dbReference>
<evidence type="ECO:0000259" key="5">
    <source>
        <dbReference type="Pfam" id="PF00149"/>
    </source>
</evidence>
<accession>A0A8J3Z3H7</accession>
<gene>
    <name evidence="6" type="primary">cpdA_2</name>
    <name evidence="6" type="ORF">Vau01_032030</name>
</gene>
<dbReference type="Gene3D" id="3.60.21.10">
    <property type="match status" value="1"/>
</dbReference>
<reference evidence="6" key="1">
    <citation type="submission" date="2021-01" db="EMBL/GenBank/DDBJ databases">
        <title>Whole genome shotgun sequence of Virgisporangium aurantiacum NBRC 16421.</title>
        <authorList>
            <person name="Komaki H."/>
            <person name="Tamura T."/>
        </authorList>
    </citation>
    <scope>NUCLEOTIDE SEQUENCE</scope>
    <source>
        <strain evidence="6">NBRC 16421</strain>
    </source>
</reference>
<dbReference type="GO" id="GO:0004112">
    <property type="term" value="F:cyclic-nucleotide phosphodiesterase activity"/>
    <property type="evidence" value="ECO:0007669"/>
    <property type="project" value="InterPro"/>
</dbReference>
<keyword evidence="1" id="KW-0479">Metal-binding</keyword>
<keyword evidence="7" id="KW-1185">Reference proteome</keyword>
<evidence type="ECO:0000256" key="1">
    <source>
        <dbReference type="ARBA" id="ARBA00022723"/>
    </source>
</evidence>
<comment type="caution">
    <text evidence="6">The sequence shown here is derived from an EMBL/GenBank/DDBJ whole genome shotgun (WGS) entry which is preliminary data.</text>
</comment>
<dbReference type="AlphaFoldDB" id="A0A8J3Z3H7"/>
<dbReference type="InterPro" id="IPR026575">
    <property type="entry name" value="GpdQ/CpdA-like"/>
</dbReference>
<evidence type="ECO:0000256" key="2">
    <source>
        <dbReference type="ARBA" id="ARBA00022801"/>
    </source>
</evidence>
<dbReference type="PANTHER" id="PTHR42988:SF2">
    <property type="entry name" value="CYCLIC NUCLEOTIDE PHOSPHODIESTERASE CBUA0032-RELATED"/>
    <property type="match status" value="1"/>
</dbReference>
<feature type="domain" description="Calcineurin-like phosphoesterase" evidence="5">
    <location>
        <begin position="3"/>
        <end position="187"/>
    </location>
</feature>